<protein>
    <submittedName>
        <fullName evidence="2">Uncharacterized protein</fullName>
    </submittedName>
</protein>
<dbReference type="GO" id="GO:0005737">
    <property type="term" value="C:cytoplasm"/>
    <property type="evidence" value="ECO:0007669"/>
    <property type="project" value="TreeGrafter"/>
</dbReference>
<name>D8QGV3_SCHCM</name>
<dbReference type="PANTHER" id="PTHR12894">
    <property type="entry name" value="CNH DOMAIN CONTAINING"/>
    <property type="match status" value="1"/>
</dbReference>
<dbReference type="GO" id="GO:0016020">
    <property type="term" value="C:membrane"/>
    <property type="evidence" value="ECO:0007669"/>
    <property type="project" value="TreeGrafter"/>
</dbReference>
<dbReference type="Proteomes" id="UP000007431">
    <property type="component" value="Unassembled WGS sequence"/>
</dbReference>
<evidence type="ECO:0000313" key="2">
    <source>
        <dbReference type="EMBL" id="EFI92561.1"/>
    </source>
</evidence>
<evidence type="ECO:0000256" key="1">
    <source>
        <dbReference type="SAM" id="MobiDB-lite"/>
    </source>
</evidence>
<dbReference type="VEuPathDB" id="FungiDB:SCHCODRAFT_02640212"/>
<proteinExistence type="predicted"/>
<reference evidence="2 3" key="1">
    <citation type="journal article" date="2010" name="Nat. Biotechnol.">
        <title>Genome sequence of the model mushroom Schizophyllum commune.</title>
        <authorList>
            <person name="Ohm R.A."/>
            <person name="de Jong J.F."/>
            <person name="Lugones L.G."/>
            <person name="Aerts A."/>
            <person name="Kothe E."/>
            <person name="Stajich J.E."/>
            <person name="de Vries R.P."/>
            <person name="Record E."/>
            <person name="Levasseur A."/>
            <person name="Baker S.E."/>
            <person name="Bartholomew K.A."/>
            <person name="Coutinho P.M."/>
            <person name="Erdmann S."/>
            <person name="Fowler T.J."/>
            <person name="Gathman A.C."/>
            <person name="Lombard V."/>
            <person name="Henrissat B."/>
            <person name="Knabe N."/>
            <person name="Kuees U."/>
            <person name="Lilly W.W."/>
            <person name="Lindquist E."/>
            <person name="Lucas S."/>
            <person name="Magnuson J.K."/>
            <person name="Piumi F."/>
            <person name="Raudaskoski M."/>
            <person name="Salamov A."/>
            <person name="Schmutz J."/>
            <person name="Schwarze F.W.M.R."/>
            <person name="vanKuyk P.A."/>
            <person name="Horton J.S."/>
            <person name="Grigoriev I.V."/>
            <person name="Woesten H.A.B."/>
        </authorList>
    </citation>
    <scope>NUCLEOTIDE SEQUENCE [LARGE SCALE GENOMIC DNA]</scope>
    <source>
        <strain evidence="3">H4-8 / FGSC 9210</strain>
    </source>
</reference>
<feature type="region of interest" description="Disordered" evidence="1">
    <location>
        <begin position="544"/>
        <end position="569"/>
    </location>
</feature>
<accession>D8QGV3</accession>
<dbReference type="eggNOG" id="KOG2063">
    <property type="taxonomic scope" value="Eukaryota"/>
</dbReference>
<dbReference type="GO" id="GO:0006914">
    <property type="term" value="P:autophagy"/>
    <property type="evidence" value="ECO:0007669"/>
    <property type="project" value="TreeGrafter"/>
</dbReference>
<dbReference type="InParanoid" id="D8QGV3"/>
<dbReference type="OMA" id="ILLEVYM"/>
<gene>
    <name evidence="2" type="ORF">SCHCODRAFT_70523</name>
</gene>
<dbReference type="AlphaFoldDB" id="D8QGV3"/>
<organism evidence="3">
    <name type="scientific">Schizophyllum commune (strain H4-8 / FGSC 9210)</name>
    <name type="common">Split gill fungus</name>
    <dbReference type="NCBI Taxonomy" id="578458"/>
    <lineage>
        <taxon>Eukaryota</taxon>
        <taxon>Fungi</taxon>
        <taxon>Dikarya</taxon>
        <taxon>Basidiomycota</taxon>
        <taxon>Agaricomycotina</taxon>
        <taxon>Agaricomycetes</taxon>
        <taxon>Agaricomycetidae</taxon>
        <taxon>Agaricales</taxon>
        <taxon>Schizophyllaceae</taxon>
        <taxon>Schizophyllum</taxon>
    </lineage>
</organism>
<dbReference type="STRING" id="578458.D8QGV3"/>
<dbReference type="EMBL" id="GL377312">
    <property type="protein sequence ID" value="EFI92561.1"/>
    <property type="molecule type" value="Genomic_DNA"/>
</dbReference>
<dbReference type="GO" id="GO:0034058">
    <property type="term" value="P:endosomal vesicle fusion"/>
    <property type="evidence" value="ECO:0007669"/>
    <property type="project" value="TreeGrafter"/>
</dbReference>
<dbReference type="PANTHER" id="PTHR12894:SF27">
    <property type="entry name" value="TRANSFORMING GROWTH FACTOR-BETA RECEPTOR-ASSOCIATED PROTEIN 1"/>
    <property type="match status" value="1"/>
</dbReference>
<dbReference type="InterPro" id="IPR032914">
    <property type="entry name" value="Vam6/VPS39/TRAP1"/>
</dbReference>
<keyword evidence="3" id="KW-1185">Reference proteome</keyword>
<dbReference type="HOGENOM" id="CLU_004400_1_0_1"/>
<evidence type="ECO:0000313" key="3">
    <source>
        <dbReference type="Proteomes" id="UP000007431"/>
    </source>
</evidence>
<sequence length="724" mass="79860">MAPAAFPRAKVLFLAENSVQSLLSSTLVSQVEALLGSHRIQDAADLADQQRKKVEGNIRINEDELDELRYVYQRIGWQLFSETLFEDAGKNLFNGDTDPRLLISYYPELRGNLFTKGDTLDVFSGVAERMPTETSVDDIIVYNLVRNYSPHLSPNTATAPPTVELRAIMRTAAQDMLESYLRKCWIRRCVDPKAAPGSHPAYPVSGSAAEGGVDGEADMRNLQVVDTVYAKVLAVNGKTQELAALIQDERSEIVATEIEPILVEHSQFDALTTLYQRHGDARKLLELYSKIAEGEYRTDEIQDPLESMMTLLAAQKDRSLTQQWALWMIKRDPERGLKLLMPARDTGKRRDRPEEDLALLEQVTEASKEAGQMFLEYLVLQRRSSNRELHSRLASVLVDNLLDATSDSGTLRLWQAKARSFASSHADSSFLRYFASTTPESRTKHERLKAAFFLQRSDLYDTAAMKACLEGSPHASLFAVEIAILDGKLANHRQALTRLVHDAHDEISAETYCALGGEVIPPKMVQATATDSLGPVWSAWAARGTPGAGKRGTVDAAGGRNGTPGKSGVDEGLRKQLLQILLEVYVGEKDAESEKRATRLLDAQGVNLEVVDVLTLVPPAWPLKTLSTFLTRSFRRTLHARHEGKLVKAISAGQNLEVKDRSWHVIRERGALVEEAGDEGGDEGEGNGEVVDEKAALAEAGDVDGHVELGEVGYTEPQTADVHV</sequence>